<evidence type="ECO:0000313" key="1">
    <source>
        <dbReference type="EMBL" id="EFC48770.1"/>
    </source>
</evidence>
<keyword evidence="2" id="KW-1185">Reference proteome</keyword>
<dbReference type="AlphaFoldDB" id="D2V3H2"/>
<protein>
    <submittedName>
        <fullName evidence="1">Predicted protein</fullName>
    </submittedName>
</protein>
<dbReference type="RefSeq" id="XP_002681514.1">
    <property type="nucleotide sequence ID" value="XM_002681468.1"/>
</dbReference>
<dbReference type="GeneID" id="8852489"/>
<dbReference type="Proteomes" id="UP000006671">
    <property type="component" value="Unassembled WGS sequence"/>
</dbReference>
<dbReference type="InParanoid" id="D2V3H2"/>
<dbReference type="EMBL" id="GG738850">
    <property type="protein sequence ID" value="EFC48770.1"/>
    <property type="molecule type" value="Genomic_DNA"/>
</dbReference>
<dbReference type="VEuPathDB" id="AmoebaDB:NAEGRDRAFT_63362"/>
<proteinExistence type="predicted"/>
<gene>
    <name evidence="1" type="ORF">NAEGRDRAFT_63362</name>
</gene>
<dbReference type="KEGG" id="ngr:NAEGRDRAFT_63362"/>
<evidence type="ECO:0000313" key="2">
    <source>
        <dbReference type="Proteomes" id="UP000006671"/>
    </source>
</evidence>
<name>D2V3H2_NAEGR</name>
<accession>D2V3H2</accession>
<sequence>MQELKVEIEEYMEISNYRDFMLINYPQTIADVVNTEQEINEFEMCIYFKDEQAPTSQISDVQIALQYFEAVSKCKIVSVTRSSTEEQIYLEIKRIINDRN</sequence>
<reference evidence="1 2" key="1">
    <citation type="journal article" date="2010" name="Cell">
        <title>The genome of Naegleria gruberi illuminates early eukaryotic versatility.</title>
        <authorList>
            <person name="Fritz-Laylin L.K."/>
            <person name="Prochnik S.E."/>
            <person name="Ginger M.L."/>
            <person name="Dacks J.B."/>
            <person name="Carpenter M.L."/>
            <person name="Field M.C."/>
            <person name="Kuo A."/>
            <person name="Paredez A."/>
            <person name="Chapman J."/>
            <person name="Pham J."/>
            <person name="Shu S."/>
            <person name="Neupane R."/>
            <person name="Cipriano M."/>
            <person name="Mancuso J."/>
            <person name="Tu H."/>
            <person name="Salamov A."/>
            <person name="Lindquist E."/>
            <person name="Shapiro H."/>
            <person name="Lucas S."/>
            <person name="Grigoriev I.V."/>
            <person name="Cande W.Z."/>
            <person name="Fulton C."/>
            <person name="Rokhsar D.S."/>
            <person name="Dawson S.C."/>
        </authorList>
    </citation>
    <scope>NUCLEOTIDE SEQUENCE [LARGE SCALE GENOMIC DNA]</scope>
    <source>
        <strain evidence="1 2">NEG-M</strain>
    </source>
</reference>
<organism evidence="2">
    <name type="scientific">Naegleria gruberi</name>
    <name type="common">Amoeba</name>
    <dbReference type="NCBI Taxonomy" id="5762"/>
    <lineage>
        <taxon>Eukaryota</taxon>
        <taxon>Discoba</taxon>
        <taxon>Heterolobosea</taxon>
        <taxon>Tetramitia</taxon>
        <taxon>Eutetramitia</taxon>
        <taxon>Vahlkampfiidae</taxon>
        <taxon>Naegleria</taxon>
    </lineage>
</organism>